<reference evidence="2" key="1">
    <citation type="journal article" date="2009" name="Chem. Biol.">
        <title>Deciphering biosynthesis of the RNA polymerase inhibitor streptolydigin and generation of glycosylated derivatives.</title>
        <authorList>
            <person name="Olano C."/>
            <person name="Gomez C."/>
            <person name="Perez M."/>
            <person name="Palomino M."/>
            <person name="Pineda-Lucena A."/>
            <person name="Carbajo R.J."/>
            <person name="Brana A.F."/>
            <person name="Mendez C."/>
            <person name="Salas J.A."/>
        </authorList>
    </citation>
    <scope>NUCLEOTIDE SEQUENCE</scope>
    <source>
        <strain evidence="2">NRRL 2433</strain>
    </source>
</reference>
<dbReference type="InterPro" id="IPR000757">
    <property type="entry name" value="Beta-glucanase-like"/>
</dbReference>
<dbReference type="PANTHER" id="PTHR10963">
    <property type="entry name" value="GLYCOSYL HYDROLASE-RELATED"/>
    <property type="match status" value="1"/>
</dbReference>
<dbReference type="Gene3D" id="2.60.120.200">
    <property type="match status" value="1"/>
</dbReference>
<evidence type="ECO:0000259" key="1">
    <source>
        <dbReference type="PROSITE" id="PS51762"/>
    </source>
</evidence>
<dbReference type="RefSeq" id="WP_078617472.1">
    <property type="nucleotide sequence ID" value="NZ_CP086217.1"/>
</dbReference>
<dbReference type="InterPro" id="IPR013320">
    <property type="entry name" value="ConA-like_dom_sf"/>
</dbReference>
<feature type="domain" description="GH16" evidence="1">
    <location>
        <begin position="13"/>
        <end position="273"/>
    </location>
</feature>
<evidence type="ECO:0000313" key="2">
    <source>
        <dbReference type="EMBL" id="CBA11566.1"/>
    </source>
</evidence>
<dbReference type="PANTHER" id="PTHR10963:SF60">
    <property type="entry name" value="GRAM-NEGATIVE BACTERIA-BINDING PROTEIN 1-RELATED"/>
    <property type="match status" value="1"/>
</dbReference>
<dbReference type="InterPro" id="IPR050546">
    <property type="entry name" value="Glycosyl_Hydrlase_16"/>
</dbReference>
<sequence length="284" mass="30030">MTTADPKDRTFSATQWRVLLHDDFTGPAGSPPDAGRWLTRTGRPFGAGVETHADDSGHAALDGAGRLAMTATRDASGGFTAAWLESRREDLLPPSGGALRIQARVRTAPGPGLDCALWAWGNPMRHPEPGEAELDRWFRAGEMDVFEVLGSQPDRVHGSLHSPACDQLPSCGIGGHGATVDGAPLSDGFHTYSMVWTRDPDTVTWHIDARPYLKLTPEDTTPEGWLFNQPAHLCLAIIIGSPGGPVPPGTPDPAAFPAAMLVDEITVAVRGPKGGTDAAGEAPR</sequence>
<dbReference type="EMBL" id="FN433113">
    <property type="protein sequence ID" value="CBA11566.1"/>
    <property type="molecule type" value="Genomic_DNA"/>
</dbReference>
<proteinExistence type="predicted"/>
<name>D1GLU1_9ACTN</name>
<dbReference type="GO" id="GO:0004553">
    <property type="term" value="F:hydrolase activity, hydrolyzing O-glycosyl compounds"/>
    <property type="evidence" value="ECO:0007669"/>
    <property type="project" value="InterPro"/>
</dbReference>
<accession>D1GLU1</accession>
<dbReference type="Pfam" id="PF00722">
    <property type="entry name" value="Glyco_hydro_16"/>
    <property type="match status" value="1"/>
</dbReference>
<dbReference type="SUPFAM" id="SSF49899">
    <property type="entry name" value="Concanavalin A-like lectins/glucanases"/>
    <property type="match status" value="1"/>
</dbReference>
<dbReference type="AlphaFoldDB" id="D1GLU1"/>
<dbReference type="GO" id="GO:0005975">
    <property type="term" value="P:carbohydrate metabolic process"/>
    <property type="evidence" value="ECO:0007669"/>
    <property type="project" value="InterPro"/>
</dbReference>
<organism evidence="2">
    <name type="scientific">Streptomyces lydicus</name>
    <dbReference type="NCBI Taxonomy" id="47763"/>
    <lineage>
        <taxon>Bacteria</taxon>
        <taxon>Bacillati</taxon>
        <taxon>Actinomycetota</taxon>
        <taxon>Actinomycetes</taxon>
        <taxon>Kitasatosporales</taxon>
        <taxon>Streptomycetaceae</taxon>
        <taxon>Streptomyces</taxon>
    </lineage>
</organism>
<gene>
    <name evidence="2" type="primary">slgC2</name>
</gene>
<protein>
    <submittedName>
        <fullName evidence="2">Putative secreted hydrolase</fullName>
    </submittedName>
</protein>
<dbReference type="CAZy" id="GH16">
    <property type="family name" value="Glycoside Hydrolase Family 16"/>
</dbReference>
<keyword evidence="2" id="KW-0378">Hydrolase</keyword>
<dbReference type="PROSITE" id="PS51762">
    <property type="entry name" value="GH16_2"/>
    <property type="match status" value="1"/>
</dbReference>